<dbReference type="GO" id="GO:0016627">
    <property type="term" value="F:oxidoreductase activity, acting on the CH-CH group of donors"/>
    <property type="evidence" value="ECO:0007669"/>
    <property type="project" value="InterPro"/>
</dbReference>
<protein>
    <submittedName>
        <fullName evidence="2">4-hydroxybutyryl-CoA dehydratase / vinylacetyl-CoA-Delta-isomerase</fullName>
    </submittedName>
</protein>
<dbReference type="Pfam" id="PF03241">
    <property type="entry name" value="HpaB"/>
    <property type="match status" value="1"/>
</dbReference>
<feature type="domain" description="HpaB/PvcC/4-BUDH C-terminal" evidence="1">
    <location>
        <begin position="1"/>
        <end position="46"/>
    </location>
</feature>
<proteinExistence type="predicted"/>
<gene>
    <name evidence="2" type="ORF">SAMN05216337_101527</name>
</gene>
<accession>A0A1G6XG93</accession>
<evidence type="ECO:0000259" key="1">
    <source>
        <dbReference type="Pfam" id="PF03241"/>
    </source>
</evidence>
<organism evidence="2 3">
    <name type="scientific">Bradyrhizobium brasilense</name>
    <dbReference type="NCBI Taxonomy" id="1419277"/>
    <lineage>
        <taxon>Bacteria</taxon>
        <taxon>Pseudomonadati</taxon>
        <taxon>Pseudomonadota</taxon>
        <taxon>Alphaproteobacteria</taxon>
        <taxon>Hyphomicrobiales</taxon>
        <taxon>Nitrobacteraceae</taxon>
        <taxon>Bradyrhizobium</taxon>
    </lineage>
</organism>
<reference evidence="2 3" key="1">
    <citation type="submission" date="2016-10" db="EMBL/GenBank/DDBJ databases">
        <authorList>
            <person name="de Groot N.N."/>
        </authorList>
    </citation>
    <scope>NUCLEOTIDE SEQUENCE [LARGE SCALE GENOMIC DNA]</scope>
    <source>
        <strain evidence="2 3">R5</strain>
    </source>
</reference>
<evidence type="ECO:0000313" key="2">
    <source>
        <dbReference type="EMBL" id="SDD77239.1"/>
    </source>
</evidence>
<dbReference type="EMBL" id="FMZW01000015">
    <property type="protein sequence ID" value="SDD77239.1"/>
    <property type="molecule type" value="Genomic_DNA"/>
</dbReference>
<keyword evidence="2" id="KW-0413">Isomerase</keyword>
<name>A0A1G6XG93_9BRAD</name>
<sequence>MTLGRNAVGYLTESMHGAGSPQAQRIQIARSMQIDFKKELAKALAGISSTSRAEIEDDLSTYMARVFAPVRD</sequence>
<dbReference type="Gene3D" id="1.20.140.10">
    <property type="entry name" value="Butyryl-CoA Dehydrogenase, subunit A, domain 3"/>
    <property type="match status" value="1"/>
</dbReference>
<dbReference type="InterPro" id="IPR024719">
    <property type="entry name" value="HpaB/PvcC/4-BUDH_C"/>
</dbReference>
<evidence type="ECO:0000313" key="3">
    <source>
        <dbReference type="Proteomes" id="UP000199245"/>
    </source>
</evidence>
<dbReference type="AlphaFoldDB" id="A0A1G6XG93"/>
<dbReference type="GO" id="GO:0016853">
    <property type="term" value="F:isomerase activity"/>
    <property type="evidence" value="ECO:0007669"/>
    <property type="project" value="UniProtKB-KW"/>
</dbReference>
<dbReference type="SUPFAM" id="SSF47203">
    <property type="entry name" value="Acyl-CoA dehydrogenase C-terminal domain-like"/>
    <property type="match status" value="1"/>
</dbReference>
<dbReference type="Proteomes" id="UP000199245">
    <property type="component" value="Unassembled WGS sequence"/>
</dbReference>
<dbReference type="InterPro" id="IPR036250">
    <property type="entry name" value="AcylCo_DH-like_C"/>
</dbReference>